<dbReference type="PANTHER" id="PTHR33559">
    <property type="entry name" value="PROTEASOME ASSEMBLY CHAPERONE 4"/>
    <property type="match status" value="1"/>
</dbReference>
<keyword evidence="1" id="KW-1185">Reference proteome</keyword>
<dbReference type="PANTHER" id="PTHR33559:SF1">
    <property type="entry name" value="PROTEASOME ASSEMBLY CHAPERONE 4"/>
    <property type="match status" value="1"/>
</dbReference>
<sequence>MEKYDFTVNLPEKLVYVKVISYTNSAFIWVGEKNFSFDNLNIASNTKFEKLASSVNLLGNNTHSLTQKLSKRLNKQILMSYNVVSEIHNEKLVEDLVLKEILQKLL</sequence>
<dbReference type="RefSeq" id="XP_065673879.1">
    <property type="nucleotide sequence ID" value="XM_065817807.1"/>
</dbReference>
<dbReference type="GeneID" id="136090830"/>
<dbReference type="Pfam" id="PF16093">
    <property type="entry name" value="PAC4"/>
    <property type="match status" value="1"/>
</dbReference>
<organism evidence="1 2">
    <name type="scientific">Hydra vulgaris</name>
    <name type="common">Hydra</name>
    <name type="synonym">Hydra attenuata</name>
    <dbReference type="NCBI Taxonomy" id="6087"/>
    <lineage>
        <taxon>Eukaryota</taxon>
        <taxon>Metazoa</taxon>
        <taxon>Cnidaria</taxon>
        <taxon>Hydrozoa</taxon>
        <taxon>Hydroidolina</taxon>
        <taxon>Anthoathecata</taxon>
        <taxon>Aplanulata</taxon>
        <taxon>Hydridae</taxon>
        <taxon>Hydra</taxon>
    </lineage>
</organism>
<dbReference type="Proteomes" id="UP001652625">
    <property type="component" value="Chromosome 14"/>
</dbReference>
<gene>
    <name evidence="2" type="primary">LOC136090830</name>
</gene>
<accession>A0ABM4DHB4</accession>
<protein>
    <submittedName>
        <fullName evidence="2">Proteasome assembly chaperone 4-like</fullName>
    </submittedName>
</protein>
<reference evidence="2" key="1">
    <citation type="submission" date="2025-08" db="UniProtKB">
        <authorList>
            <consortium name="RefSeq"/>
        </authorList>
    </citation>
    <scope>IDENTIFICATION</scope>
</reference>
<dbReference type="InterPro" id="IPR032157">
    <property type="entry name" value="PAC4"/>
</dbReference>
<evidence type="ECO:0000313" key="2">
    <source>
        <dbReference type="RefSeq" id="XP_065673879.1"/>
    </source>
</evidence>
<proteinExistence type="predicted"/>
<evidence type="ECO:0000313" key="1">
    <source>
        <dbReference type="Proteomes" id="UP001652625"/>
    </source>
</evidence>
<name>A0ABM4DHB4_HYDVU</name>